<name>A0A1E4SLW4_9ASCO</name>
<evidence type="ECO:0000313" key="2">
    <source>
        <dbReference type="Proteomes" id="UP000094285"/>
    </source>
</evidence>
<dbReference type="Proteomes" id="UP000094285">
    <property type="component" value="Unassembled WGS sequence"/>
</dbReference>
<sequence length="353" mass="41326">MSHRIHLASVLSDETAVCTDNAFTRDKSVNETIDKRLENLKLKIIESNDEFSGNDAPREAPNPNYPKTRKYKTTLEVVNTKELREDARDDAKIVYDNFFKNLPRLDDNNIKILSQWQSALNYILNQMPGFKWMIQNNGKEATPINHKIRNHKGKNAERYFITYDATLEQRLEGNAKIIKDLDRMSFNSGLAWINLVIENKTDNILEYQALEVIKWKERKILRKHTASSEDARKKEIEHIAPVELITFILIQNKYESYHGYLSHPEQRGNDTAVIEQLVKDYKAYWSEDNDTLLEEIMTRCGVLDISNELTKRAMREYGRTIKARYLKLDVSHEKIIGNRFLKWNRAPPKKRLG</sequence>
<gene>
    <name evidence="1" type="ORF">CANTADRAFT_151014</name>
</gene>
<keyword evidence="2" id="KW-1185">Reference proteome</keyword>
<evidence type="ECO:0000313" key="1">
    <source>
        <dbReference type="EMBL" id="ODV80478.1"/>
    </source>
</evidence>
<dbReference type="GeneID" id="30980471"/>
<dbReference type="EMBL" id="KV453910">
    <property type="protein sequence ID" value="ODV80478.1"/>
    <property type="molecule type" value="Genomic_DNA"/>
</dbReference>
<reference evidence="2" key="1">
    <citation type="submission" date="2016-05" db="EMBL/GenBank/DDBJ databases">
        <title>Comparative genomics of biotechnologically important yeasts.</title>
        <authorList>
            <consortium name="DOE Joint Genome Institute"/>
            <person name="Riley R."/>
            <person name="Haridas S."/>
            <person name="Wolfe K.H."/>
            <person name="Lopes M.R."/>
            <person name="Hittinger C.T."/>
            <person name="Goker M."/>
            <person name="Salamov A."/>
            <person name="Wisecaver J."/>
            <person name="Long T.M."/>
            <person name="Aerts A.L."/>
            <person name="Barry K."/>
            <person name="Choi C."/>
            <person name="Clum A."/>
            <person name="Coughlan A.Y."/>
            <person name="Deshpande S."/>
            <person name="Douglass A.P."/>
            <person name="Hanson S.J."/>
            <person name="Klenk H.-P."/>
            <person name="Labutti K."/>
            <person name="Lapidus A."/>
            <person name="Lindquist E."/>
            <person name="Lipzen A."/>
            <person name="Meier-Kolthoff J.P."/>
            <person name="Ohm R.A."/>
            <person name="Otillar R.P."/>
            <person name="Pangilinan J."/>
            <person name="Peng Y."/>
            <person name="Rokas A."/>
            <person name="Rosa C.A."/>
            <person name="Scheuner C."/>
            <person name="Sibirny A.A."/>
            <person name="Slot J.C."/>
            <person name="Stielow J.B."/>
            <person name="Sun H."/>
            <person name="Kurtzman C.P."/>
            <person name="Blackwell M."/>
            <person name="Grigoriev I.V."/>
            <person name="Jeffries T.W."/>
        </authorList>
    </citation>
    <scope>NUCLEOTIDE SEQUENCE [LARGE SCALE GENOMIC DNA]</scope>
    <source>
        <strain evidence="2">NRRL Y-17324</strain>
    </source>
</reference>
<dbReference type="AlphaFoldDB" id="A0A1E4SLW4"/>
<organism evidence="1 2">
    <name type="scientific">Suhomyces tanzawaensis NRRL Y-17324</name>
    <dbReference type="NCBI Taxonomy" id="984487"/>
    <lineage>
        <taxon>Eukaryota</taxon>
        <taxon>Fungi</taxon>
        <taxon>Dikarya</taxon>
        <taxon>Ascomycota</taxon>
        <taxon>Saccharomycotina</taxon>
        <taxon>Pichiomycetes</taxon>
        <taxon>Debaryomycetaceae</taxon>
        <taxon>Suhomyces</taxon>
    </lineage>
</organism>
<proteinExistence type="predicted"/>
<accession>A0A1E4SLW4</accession>
<protein>
    <submittedName>
        <fullName evidence="1">Uncharacterized protein</fullName>
    </submittedName>
</protein>
<dbReference type="RefSeq" id="XP_020065600.1">
    <property type="nucleotide sequence ID" value="XM_020206334.1"/>
</dbReference>